<sequence length="104" mass="12026">MTRPLQFKDKGPRYSSHGLRQAKSRVKWAVKEQVIKAERGHPIPQAPQLRRTDHLREDFGRTCDPVAFLGERIGWGTSSLETVVGRGFPRRTRVTGLRERRTYV</sequence>
<dbReference type="AlphaFoldDB" id="A0A0C3LA17"/>
<evidence type="ECO:0000313" key="2">
    <source>
        <dbReference type="Proteomes" id="UP000054248"/>
    </source>
</evidence>
<reference evidence="2" key="2">
    <citation type="submission" date="2015-01" db="EMBL/GenBank/DDBJ databases">
        <title>Evolutionary Origins and Diversification of the Mycorrhizal Mutualists.</title>
        <authorList>
            <consortium name="DOE Joint Genome Institute"/>
            <consortium name="Mycorrhizal Genomics Consortium"/>
            <person name="Kohler A."/>
            <person name="Kuo A."/>
            <person name="Nagy L.G."/>
            <person name="Floudas D."/>
            <person name="Copeland A."/>
            <person name="Barry K.W."/>
            <person name="Cichocki N."/>
            <person name="Veneault-Fourrey C."/>
            <person name="LaButti K."/>
            <person name="Lindquist E.A."/>
            <person name="Lipzen A."/>
            <person name="Lundell T."/>
            <person name="Morin E."/>
            <person name="Murat C."/>
            <person name="Riley R."/>
            <person name="Ohm R."/>
            <person name="Sun H."/>
            <person name="Tunlid A."/>
            <person name="Henrissat B."/>
            <person name="Grigoriev I.V."/>
            <person name="Hibbett D.S."/>
            <person name="Martin F."/>
        </authorList>
    </citation>
    <scope>NUCLEOTIDE SEQUENCE [LARGE SCALE GENOMIC DNA]</scope>
    <source>
        <strain evidence="2">MUT 4182</strain>
    </source>
</reference>
<dbReference type="EMBL" id="KN822969">
    <property type="protein sequence ID" value="KIO30748.1"/>
    <property type="molecule type" value="Genomic_DNA"/>
</dbReference>
<gene>
    <name evidence="1" type="ORF">M407DRAFT_242108</name>
</gene>
<keyword evidence="2" id="KW-1185">Reference proteome</keyword>
<organism evidence="1 2">
    <name type="scientific">Tulasnella calospora MUT 4182</name>
    <dbReference type="NCBI Taxonomy" id="1051891"/>
    <lineage>
        <taxon>Eukaryota</taxon>
        <taxon>Fungi</taxon>
        <taxon>Dikarya</taxon>
        <taxon>Basidiomycota</taxon>
        <taxon>Agaricomycotina</taxon>
        <taxon>Agaricomycetes</taxon>
        <taxon>Cantharellales</taxon>
        <taxon>Tulasnellaceae</taxon>
        <taxon>Tulasnella</taxon>
    </lineage>
</organism>
<name>A0A0C3LA17_9AGAM</name>
<protein>
    <submittedName>
        <fullName evidence="1">Uncharacterized protein</fullName>
    </submittedName>
</protein>
<reference evidence="1 2" key="1">
    <citation type="submission" date="2014-04" db="EMBL/GenBank/DDBJ databases">
        <authorList>
            <consortium name="DOE Joint Genome Institute"/>
            <person name="Kuo A."/>
            <person name="Girlanda M."/>
            <person name="Perotto S."/>
            <person name="Kohler A."/>
            <person name="Nagy L.G."/>
            <person name="Floudas D."/>
            <person name="Copeland A."/>
            <person name="Barry K.W."/>
            <person name="Cichocki N."/>
            <person name="Veneault-Fourrey C."/>
            <person name="LaButti K."/>
            <person name="Lindquist E.A."/>
            <person name="Lipzen A."/>
            <person name="Lundell T."/>
            <person name="Morin E."/>
            <person name="Murat C."/>
            <person name="Sun H."/>
            <person name="Tunlid A."/>
            <person name="Henrissat B."/>
            <person name="Grigoriev I.V."/>
            <person name="Hibbett D.S."/>
            <person name="Martin F."/>
            <person name="Nordberg H.P."/>
            <person name="Cantor M.N."/>
            <person name="Hua S.X."/>
        </authorList>
    </citation>
    <scope>NUCLEOTIDE SEQUENCE [LARGE SCALE GENOMIC DNA]</scope>
    <source>
        <strain evidence="1 2">MUT 4182</strain>
    </source>
</reference>
<dbReference type="HOGENOM" id="CLU_2252036_0_0_1"/>
<accession>A0A0C3LA17</accession>
<dbReference type="Proteomes" id="UP000054248">
    <property type="component" value="Unassembled WGS sequence"/>
</dbReference>
<proteinExistence type="predicted"/>
<evidence type="ECO:0000313" key="1">
    <source>
        <dbReference type="EMBL" id="KIO30748.1"/>
    </source>
</evidence>